<comment type="caution">
    <text evidence="3">The sequence shown here is derived from an EMBL/GenBank/DDBJ whole genome shotgun (WGS) entry which is preliminary data.</text>
</comment>
<dbReference type="PANTHER" id="PTHR44068:SF1">
    <property type="entry name" value="HYPOTHETICAL LOC100005854"/>
    <property type="match status" value="1"/>
</dbReference>
<dbReference type="AlphaFoldDB" id="A0A2W1L977"/>
<organism evidence="3 4">
    <name type="scientific">Paenibacillus sambharensis</name>
    <dbReference type="NCBI Taxonomy" id="1803190"/>
    <lineage>
        <taxon>Bacteria</taxon>
        <taxon>Bacillati</taxon>
        <taxon>Bacillota</taxon>
        <taxon>Bacilli</taxon>
        <taxon>Bacillales</taxon>
        <taxon>Paenibacillaceae</taxon>
        <taxon>Paenibacillus</taxon>
    </lineage>
</organism>
<dbReference type="Gene3D" id="3.40.50.150">
    <property type="entry name" value="Vaccinia Virus protein VP39"/>
    <property type="match status" value="1"/>
</dbReference>
<dbReference type="PANTHER" id="PTHR44068">
    <property type="entry name" value="ZGC:194242"/>
    <property type="match status" value="1"/>
</dbReference>
<keyword evidence="3" id="KW-0489">Methyltransferase</keyword>
<keyword evidence="4" id="KW-1185">Reference proteome</keyword>
<keyword evidence="1 3" id="KW-0808">Transferase</keyword>
<dbReference type="CDD" id="cd02440">
    <property type="entry name" value="AdoMet_MTases"/>
    <property type="match status" value="1"/>
</dbReference>
<sequence length="198" mass="22097">MSMLDRLIEQAKNPKGFIGSLMLSIMNSAHSGMNKWALEKLDIGDHSNILDIGCGGGKAIRTLSALNRHGKIYGIDYSGQAVKESIQANRKDVESGKVKILQASVTDTPFADDYFDTITAFQTHYFWDDLEGGVKEAYRILQKGGCLMIIAEVYKINYHMHSHKTKEEMEQLFSGIGFAAVQFHENTSKGWLCIKGMK</sequence>
<protein>
    <submittedName>
        <fullName evidence="3">SAM-dependent methyltransferase</fullName>
    </submittedName>
</protein>
<dbReference type="Pfam" id="PF08241">
    <property type="entry name" value="Methyltransf_11"/>
    <property type="match status" value="1"/>
</dbReference>
<dbReference type="SUPFAM" id="SSF53335">
    <property type="entry name" value="S-adenosyl-L-methionine-dependent methyltransferases"/>
    <property type="match status" value="1"/>
</dbReference>
<dbReference type="InterPro" id="IPR029063">
    <property type="entry name" value="SAM-dependent_MTases_sf"/>
</dbReference>
<evidence type="ECO:0000259" key="2">
    <source>
        <dbReference type="Pfam" id="PF08241"/>
    </source>
</evidence>
<evidence type="ECO:0000313" key="4">
    <source>
        <dbReference type="Proteomes" id="UP000249522"/>
    </source>
</evidence>
<dbReference type="InterPro" id="IPR013216">
    <property type="entry name" value="Methyltransf_11"/>
</dbReference>
<evidence type="ECO:0000313" key="3">
    <source>
        <dbReference type="EMBL" id="PZD96748.1"/>
    </source>
</evidence>
<dbReference type="GO" id="GO:0016126">
    <property type="term" value="P:sterol biosynthetic process"/>
    <property type="evidence" value="ECO:0007669"/>
    <property type="project" value="TreeGrafter"/>
</dbReference>
<name>A0A2W1L977_9BACL</name>
<feature type="domain" description="Methyltransferase type 11" evidence="2">
    <location>
        <begin position="50"/>
        <end position="149"/>
    </location>
</feature>
<dbReference type="InterPro" id="IPR050447">
    <property type="entry name" value="Erg6_SMT_methyltransf"/>
</dbReference>
<dbReference type="GO" id="GO:0003838">
    <property type="term" value="F:sterol 24-C-methyltransferase activity"/>
    <property type="evidence" value="ECO:0007669"/>
    <property type="project" value="TreeGrafter"/>
</dbReference>
<accession>A0A2W1L977</accession>
<dbReference type="Proteomes" id="UP000249522">
    <property type="component" value="Unassembled WGS sequence"/>
</dbReference>
<dbReference type="OrthoDB" id="43862at2"/>
<gene>
    <name evidence="3" type="ORF">DNH61_06005</name>
</gene>
<dbReference type="EMBL" id="QKRB01000036">
    <property type="protein sequence ID" value="PZD96748.1"/>
    <property type="molecule type" value="Genomic_DNA"/>
</dbReference>
<dbReference type="GO" id="GO:0032259">
    <property type="term" value="P:methylation"/>
    <property type="evidence" value="ECO:0007669"/>
    <property type="project" value="UniProtKB-KW"/>
</dbReference>
<proteinExistence type="predicted"/>
<dbReference type="RefSeq" id="WP_111145759.1">
    <property type="nucleotide sequence ID" value="NZ_QKRB01000036.1"/>
</dbReference>
<reference evidence="3 4" key="1">
    <citation type="submission" date="2018-06" db="EMBL/GenBank/DDBJ databases">
        <title>Paenibacillus imtechensis sp. nov.</title>
        <authorList>
            <person name="Pinnaka A.K."/>
            <person name="Singh H."/>
            <person name="Kaur M."/>
        </authorList>
    </citation>
    <scope>NUCLEOTIDE SEQUENCE [LARGE SCALE GENOMIC DNA]</scope>
    <source>
        <strain evidence="3 4">SMB1</strain>
    </source>
</reference>
<evidence type="ECO:0000256" key="1">
    <source>
        <dbReference type="ARBA" id="ARBA00022679"/>
    </source>
</evidence>